<evidence type="ECO:0000256" key="1">
    <source>
        <dbReference type="SAM" id="MobiDB-lite"/>
    </source>
</evidence>
<sequence length="277" mass="30100">MSVAEGDVRAVLDGLDTVDRVLTNPWQAYSVSAVHKFFVLLDPATKKPLHVFRHTAAGKRYPVQPFQAYSQVVTHLLQPTGALQVTSEWPDGHVITGQASADSSASIGSSSSSARGSSQGRRGKGGAWGGGPTARVFSLNFFVSARSGSTKRRGNKWIGIGPSPPPEYGCKESYTYVAREGGQDGEPDTGLMTYHRYGECPSWYAPGKMCSLDMQARRVESFSALPKPLQSAVRKLVPSFCNVPHTAQEFRQTSGQVATTAKARPLGDPWWQVWKRI</sequence>
<feature type="compositionally biased region" description="Low complexity" evidence="1">
    <location>
        <begin position="97"/>
        <end position="120"/>
    </location>
</feature>
<evidence type="ECO:0000313" key="2">
    <source>
        <dbReference type="EMBL" id="KAG5178821.1"/>
    </source>
</evidence>
<reference evidence="2" key="1">
    <citation type="submission" date="2021-02" db="EMBL/GenBank/DDBJ databases">
        <title>First Annotated Genome of the Yellow-green Alga Tribonema minus.</title>
        <authorList>
            <person name="Mahan K.M."/>
        </authorList>
    </citation>
    <scope>NUCLEOTIDE SEQUENCE</scope>
    <source>
        <strain evidence="2">UTEX B ZZ1240</strain>
    </source>
</reference>
<keyword evidence="3" id="KW-1185">Reference proteome</keyword>
<comment type="caution">
    <text evidence="2">The sequence shown here is derived from an EMBL/GenBank/DDBJ whole genome shotgun (WGS) entry which is preliminary data.</text>
</comment>
<feature type="region of interest" description="Disordered" evidence="1">
    <location>
        <begin position="94"/>
        <end position="129"/>
    </location>
</feature>
<protein>
    <submittedName>
        <fullName evidence="2">Uncharacterized protein</fullName>
    </submittedName>
</protein>
<dbReference type="Proteomes" id="UP000664859">
    <property type="component" value="Unassembled WGS sequence"/>
</dbReference>
<proteinExistence type="predicted"/>
<evidence type="ECO:0000313" key="3">
    <source>
        <dbReference type="Proteomes" id="UP000664859"/>
    </source>
</evidence>
<dbReference type="EMBL" id="JAFCMP010000512">
    <property type="protein sequence ID" value="KAG5178821.1"/>
    <property type="molecule type" value="Genomic_DNA"/>
</dbReference>
<accession>A0A835YPS0</accession>
<name>A0A835YPS0_9STRA</name>
<dbReference type="OrthoDB" id="45062at2759"/>
<organism evidence="2 3">
    <name type="scientific">Tribonema minus</name>
    <dbReference type="NCBI Taxonomy" id="303371"/>
    <lineage>
        <taxon>Eukaryota</taxon>
        <taxon>Sar</taxon>
        <taxon>Stramenopiles</taxon>
        <taxon>Ochrophyta</taxon>
        <taxon>PX clade</taxon>
        <taxon>Xanthophyceae</taxon>
        <taxon>Tribonematales</taxon>
        <taxon>Tribonemataceae</taxon>
        <taxon>Tribonema</taxon>
    </lineage>
</organism>
<gene>
    <name evidence="2" type="ORF">JKP88DRAFT_328614</name>
</gene>
<dbReference type="AlphaFoldDB" id="A0A835YPS0"/>